<dbReference type="Proteomes" id="UP000254337">
    <property type="component" value="Chromosome"/>
</dbReference>
<dbReference type="HAMAP" id="MF_01830">
    <property type="entry name" value="Hydro_lyase"/>
    <property type="match status" value="1"/>
</dbReference>
<comment type="similarity">
    <text evidence="1 3">Belongs to the D-glutamate cyclase family.</text>
</comment>
<dbReference type="OrthoDB" id="149585at2"/>
<dbReference type="EC" id="4.2.1.-" evidence="3"/>
<dbReference type="Gene3D" id="3.30.2040.10">
    <property type="entry name" value="PSTPO5379-like domain"/>
    <property type="match status" value="1"/>
</dbReference>
<sequence length="262" mass="28752">MDLAKASPAEVRSLIRAGELDKPTSGMCAPYAQANMAVLPKELAFDFLLFTQRNKVPCPVLDVTEAGSPVPKLVAPKADLRHDIPRYRIYRHGELTDEVTDAAPFWRDDLVAFLLGCSFSFEGPMIEAGLEIRHITDNHNVPMYKTNIECVPAGVFHGPMVVSMRPMKPADAIRAVQITTRMPFVHGAPIHIGDPEAIGISDIDKPDFGERSDIKPGEVPVFWACGVTPQAVAMAVKPEFMITHAPGYMFITDVLNSQLSIM</sequence>
<protein>
    <recommendedName>
        <fullName evidence="3">Putative hydro-lyase DKB62_05770</fullName>
        <ecNumber evidence="3">4.2.1.-</ecNumber>
    </recommendedName>
</protein>
<dbReference type="EMBL" id="CP029462">
    <property type="protein sequence ID" value="AXL21110.1"/>
    <property type="molecule type" value="Genomic_DNA"/>
</dbReference>
<dbReference type="Gene3D" id="3.40.1640.10">
    <property type="entry name" value="PSTPO5379-like"/>
    <property type="match status" value="1"/>
</dbReference>
<dbReference type="FunFam" id="3.30.2040.10:FF:000001">
    <property type="entry name" value="D-glutamate cyclase, mitochondrial"/>
    <property type="match status" value="1"/>
</dbReference>
<dbReference type="RefSeq" id="WP_107196156.1">
    <property type="nucleotide sequence ID" value="NZ_CAUWMV010000014.1"/>
</dbReference>
<dbReference type="PANTHER" id="PTHR32022">
    <property type="entry name" value="D-GLUTAMATE CYCLASE, MITOCHONDRIAL"/>
    <property type="match status" value="1"/>
</dbReference>
<dbReference type="AlphaFoldDB" id="A0A346AZ17"/>
<organism evidence="4 5">
    <name type="scientific">Megasphaera stantonii</name>
    <dbReference type="NCBI Taxonomy" id="2144175"/>
    <lineage>
        <taxon>Bacteria</taxon>
        <taxon>Bacillati</taxon>
        <taxon>Bacillota</taxon>
        <taxon>Negativicutes</taxon>
        <taxon>Veillonellales</taxon>
        <taxon>Veillonellaceae</taxon>
        <taxon>Megasphaera</taxon>
    </lineage>
</organism>
<dbReference type="KEGG" id="meg:DKB62_05770"/>
<dbReference type="InterPro" id="IPR038021">
    <property type="entry name" value="Putative_hydro-lyase"/>
</dbReference>
<dbReference type="InterPro" id="IPR009906">
    <property type="entry name" value="D-Glu_cyclase"/>
</dbReference>
<evidence type="ECO:0000256" key="1">
    <source>
        <dbReference type="ARBA" id="ARBA00007896"/>
    </source>
</evidence>
<dbReference type="GO" id="GO:0016829">
    <property type="term" value="F:lyase activity"/>
    <property type="evidence" value="ECO:0007669"/>
    <property type="project" value="UniProtKB-KW"/>
</dbReference>
<dbReference type="PANTHER" id="PTHR32022:SF10">
    <property type="entry name" value="D-GLUTAMATE CYCLASE, MITOCHONDRIAL"/>
    <property type="match status" value="1"/>
</dbReference>
<reference evidence="4 5" key="1">
    <citation type="submission" date="2018-05" db="EMBL/GenBank/DDBJ databases">
        <title>Complete genome sequence of Megasphaera sp. AJH120T, isolated from the ceca of a chicken.</title>
        <authorList>
            <person name="Maki J."/>
            <person name="Looft T."/>
        </authorList>
    </citation>
    <scope>NUCLEOTIDE SEQUENCE [LARGE SCALE GENOMIC DNA]</scope>
    <source>
        <strain evidence="4 5">AJH120</strain>
    </source>
</reference>
<name>A0A346AZ17_9FIRM</name>
<keyword evidence="2 3" id="KW-0456">Lyase</keyword>
<dbReference type="Pfam" id="PF07286">
    <property type="entry name" value="D-Glu_cyclase"/>
    <property type="match status" value="1"/>
</dbReference>
<evidence type="ECO:0000256" key="3">
    <source>
        <dbReference type="HAMAP-Rule" id="MF_01830"/>
    </source>
</evidence>
<keyword evidence="5" id="KW-1185">Reference proteome</keyword>
<dbReference type="InterPro" id="IPR016938">
    <property type="entry name" value="UPF0317"/>
</dbReference>
<gene>
    <name evidence="4" type="ORF">DKB62_05770</name>
</gene>
<dbReference type="NCBIfam" id="NF003969">
    <property type="entry name" value="PRK05463.1"/>
    <property type="match status" value="1"/>
</dbReference>
<proteinExistence type="inferred from homology"/>
<dbReference type="SUPFAM" id="SSF160920">
    <property type="entry name" value="PSTPO5379-like"/>
    <property type="match status" value="1"/>
</dbReference>
<evidence type="ECO:0000313" key="4">
    <source>
        <dbReference type="EMBL" id="AXL21110.1"/>
    </source>
</evidence>
<dbReference type="PIRSF" id="PIRSF029755">
    <property type="entry name" value="UCP029755"/>
    <property type="match status" value="1"/>
</dbReference>
<accession>A0A346AZ17</accession>
<evidence type="ECO:0000313" key="5">
    <source>
        <dbReference type="Proteomes" id="UP000254337"/>
    </source>
</evidence>
<evidence type="ECO:0000256" key="2">
    <source>
        <dbReference type="ARBA" id="ARBA00023239"/>
    </source>
</evidence>